<accession>A0A0E9XID3</accession>
<evidence type="ECO:0000313" key="1">
    <source>
        <dbReference type="EMBL" id="JAI01444.1"/>
    </source>
</evidence>
<dbReference type="EMBL" id="GBXM01007134">
    <property type="protein sequence ID" value="JAI01444.1"/>
    <property type="molecule type" value="Transcribed_RNA"/>
</dbReference>
<proteinExistence type="predicted"/>
<reference evidence="1" key="2">
    <citation type="journal article" date="2015" name="Fish Shellfish Immunol.">
        <title>Early steps in the European eel (Anguilla anguilla)-Vibrio vulnificus interaction in the gills: Role of the RtxA13 toxin.</title>
        <authorList>
            <person name="Callol A."/>
            <person name="Pajuelo D."/>
            <person name="Ebbesson L."/>
            <person name="Teles M."/>
            <person name="MacKenzie S."/>
            <person name="Amaro C."/>
        </authorList>
    </citation>
    <scope>NUCLEOTIDE SEQUENCE</scope>
</reference>
<sequence>MNCTKTAAQQALPAHFGSYKIKEPSV</sequence>
<reference evidence="1" key="1">
    <citation type="submission" date="2014-11" db="EMBL/GenBank/DDBJ databases">
        <authorList>
            <person name="Amaro Gonzalez C."/>
        </authorList>
    </citation>
    <scope>NUCLEOTIDE SEQUENCE</scope>
</reference>
<organism evidence="1">
    <name type="scientific">Anguilla anguilla</name>
    <name type="common">European freshwater eel</name>
    <name type="synonym">Muraena anguilla</name>
    <dbReference type="NCBI Taxonomy" id="7936"/>
    <lineage>
        <taxon>Eukaryota</taxon>
        <taxon>Metazoa</taxon>
        <taxon>Chordata</taxon>
        <taxon>Craniata</taxon>
        <taxon>Vertebrata</taxon>
        <taxon>Euteleostomi</taxon>
        <taxon>Actinopterygii</taxon>
        <taxon>Neopterygii</taxon>
        <taxon>Teleostei</taxon>
        <taxon>Anguilliformes</taxon>
        <taxon>Anguillidae</taxon>
        <taxon>Anguilla</taxon>
    </lineage>
</organism>
<dbReference type="AlphaFoldDB" id="A0A0E9XID3"/>
<protein>
    <submittedName>
        <fullName evidence="1">Uncharacterized protein</fullName>
    </submittedName>
</protein>
<name>A0A0E9XID3_ANGAN</name>